<reference evidence="1" key="1">
    <citation type="submission" date="2009-02" db="EMBL/GenBank/DDBJ databases">
        <authorList>
            <person name="Fulton L."/>
            <person name="Clifton S."/>
            <person name="Fulton B."/>
            <person name="Xu J."/>
            <person name="Minx P."/>
            <person name="Pepin K.H."/>
            <person name="Johnson M."/>
            <person name="Bhonagiri V."/>
            <person name="Nash W.E."/>
            <person name="Mardis E.R."/>
            <person name="Wilson R.K."/>
        </authorList>
    </citation>
    <scope>NUCLEOTIDE SEQUENCE [LARGE SCALE GENOMIC DNA]</scope>
    <source>
        <strain evidence="1">DSM 15053</strain>
    </source>
</reference>
<dbReference type="GO" id="GO:1900376">
    <property type="term" value="P:regulation of secondary metabolite biosynthetic process"/>
    <property type="evidence" value="ECO:0007669"/>
    <property type="project" value="TreeGrafter"/>
</dbReference>
<dbReference type="EMBL" id="ABYI02000022">
    <property type="protein sequence ID" value="EEG73862.1"/>
    <property type="molecule type" value="Genomic_DNA"/>
</dbReference>
<dbReference type="Gene3D" id="1.10.10.10">
    <property type="entry name" value="Winged helix-like DNA-binding domain superfamily/Winged helix DNA-binding domain"/>
    <property type="match status" value="1"/>
</dbReference>
<dbReference type="PANTHER" id="PTHR33202:SF7">
    <property type="entry name" value="FERRIC UPTAKE REGULATION PROTEIN"/>
    <property type="match status" value="1"/>
</dbReference>
<proteinExistence type="predicted"/>
<evidence type="ECO:0008006" key="3">
    <source>
        <dbReference type="Google" id="ProtNLM"/>
    </source>
</evidence>
<evidence type="ECO:0000313" key="1">
    <source>
        <dbReference type="EMBL" id="EEG73862.1"/>
    </source>
</evidence>
<dbReference type="GO" id="GO:0000976">
    <property type="term" value="F:transcription cis-regulatory region binding"/>
    <property type="evidence" value="ECO:0007669"/>
    <property type="project" value="TreeGrafter"/>
</dbReference>
<dbReference type="Proteomes" id="UP000004893">
    <property type="component" value="Unassembled WGS sequence"/>
</dbReference>
<dbReference type="HOGENOM" id="CLU_2129131_0_0_9"/>
<reference evidence="1" key="2">
    <citation type="submission" date="2013-06" db="EMBL/GenBank/DDBJ databases">
        <title>Draft genome sequence of Clostridium hylemonae (DSM 15053).</title>
        <authorList>
            <person name="Sudarsanam P."/>
            <person name="Ley R."/>
            <person name="Guruge J."/>
            <person name="Turnbaugh P.J."/>
            <person name="Mahowald M."/>
            <person name="Liep D."/>
            <person name="Gordon J."/>
        </authorList>
    </citation>
    <scope>NUCLEOTIDE SEQUENCE</scope>
    <source>
        <strain evidence="1">DSM 15053</strain>
    </source>
</reference>
<keyword evidence="2" id="KW-1185">Reference proteome</keyword>
<organism evidence="1 2">
    <name type="scientific">[Clostridium] hylemonae DSM 15053</name>
    <dbReference type="NCBI Taxonomy" id="553973"/>
    <lineage>
        <taxon>Bacteria</taxon>
        <taxon>Bacillati</taxon>
        <taxon>Bacillota</taxon>
        <taxon>Clostridia</taxon>
        <taxon>Lachnospirales</taxon>
        <taxon>Lachnospiraceae</taxon>
    </lineage>
</organism>
<dbReference type="InterPro" id="IPR002481">
    <property type="entry name" value="FUR"/>
</dbReference>
<dbReference type="eggNOG" id="COG0735">
    <property type="taxonomic scope" value="Bacteria"/>
</dbReference>
<dbReference type="STRING" id="553973.CLOHYLEM_05867"/>
<gene>
    <name evidence="1" type="ORF">CLOHYLEM_05867</name>
</gene>
<dbReference type="SUPFAM" id="SSF46785">
    <property type="entry name" value="Winged helix' DNA-binding domain"/>
    <property type="match status" value="1"/>
</dbReference>
<dbReference type="GO" id="GO:0003700">
    <property type="term" value="F:DNA-binding transcription factor activity"/>
    <property type="evidence" value="ECO:0007669"/>
    <property type="project" value="InterPro"/>
</dbReference>
<dbReference type="InterPro" id="IPR036388">
    <property type="entry name" value="WH-like_DNA-bd_sf"/>
</dbReference>
<accession>C0C148</accession>
<comment type="caution">
    <text evidence="1">The sequence shown here is derived from an EMBL/GenBank/DDBJ whole genome shotgun (WGS) entry which is preliminary data.</text>
</comment>
<evidence type="ECO:0000313" key="2">
    <source>
        <dbReference type="Proteomes" id="UP000004893"/>
    </source>
</evidence>
<dbReference type="GO" id="GO:0008270">
    <property type="term" value="F:zinc ion binding"/>
    <property type="evidence" value="ECO:0007669"/>
    <property type="project" value="TreeGrafter"/>
</dbReference>
<dbReference type="PANTHER" id="PTHR33202">
    <property type="entry name" value="ZINC UPTAKE REGULATION PROTEIN"/>
    <property type="match status" value="1"/>
</dbReference>
<name>C0C148_9FIRM</name>
<dbReference type="GO" id="GO:0045892">
    <property type="term" value="P:negative regulation of DNA-templated transcription"/>
    <property type="evidence" value="ECO:0007669"/>
    <property type="project" value="TreeGrafter"/>
</dbReference>
<sequence>MIKNINCVIDKDSHKEYNTNVNDNQYQKCRSDNMNQEERLQEITNRLKENGYRITSQRKMLLEVILSNEHSSCKEIYFAAKQIDNRLGIATVYRTVQLLEDLDLIRKEMAVQI</sequence>
<dbReference type="Pfam" id="PF01475">
    <property type="entry name" value="FUR"/>
    <property type="match status" value="1"/>
</dbReference>
<protein>
    <recommendedName>
        <fullName evidence="3">Transcriptional regulator, Fur family</fullName>
    </recommendedName>
</protein>
<dbReference type="AlphaFoldDB" id="C0C148"/>
<dbReference type="InterPro" id="IPR036390">
    <property type="entry name" value="WH_DNA-bd_sf"/>
</dbReference>